<keyword evidence="6" id="KW-0472">Membrane</keyword>
<dbReference type="PANTHER" id="PTHR24286:SF28">
    <property type="entry name" value="ABSCISIC ACID 8'-HYDROXYLASE 3-LIKE"/>
    <property type="match status" value="1"/>
</dbReference>
<keyword evidence="5" id="KW-0378">Hydrolase</keyword>
<dbReference type="InterPro" id="IPR054722">
    <property type="entry name" value="PolX-like_BBD"/>
</dbReference>
<keyword evidence="10" id="KW-0732">Signal</keyword>
<dbReference type="GO" id="GO:0003676">
    <property type="term" value="F:nucleic acid binding"/>
    <property type="evidence" value="ECO:0007669"/>
    <property type="project" value="InterPro"/>
</dbReference>
<keyword evidence="5" id="KW-0645">Protease</keyword>
<evidence type="ECO:0000256" key="5">
    <source>
        <dbReference type="ARBA" id="ARBA00022750"/>
    </source>
</evidence>
<dbReference type="PRINTS" id="PR00385">
    <property type="entry name" value="P450"/>
</dbReference>
<keyword evidence="5" id="KW-0064">Aspartyl protease</keyword>
<feature type="signal peptide" evidence="10">
    <location>
        <begin position="1"/>
        <end position="27"/>
    </location>
</feature>
<dbReference type="Gene3D" id="1.10.630.10">
    <property type="entry name" value="Cytochrome P450"/>
    <property type="match status" value="1"/>
</dbReference>
<dbReference type="PRINTS" id="PR00463">
    <property type="entry name" value="EP450I"/>
</dbReference>
<dbReference type="InterPro" id="IPR036396">
    <property type="entry name" value="Cyt_P450_sf"/>
</dbReference>
<protein>
    <submittedName>
        <fullName evidence="14">Retrovirus-related Pol polyprotein from transposon RE1</fullName>
    </submittedName>
</protein>
<dbReference type="InterPro" id="IPR043502">
    <property type="entry name" value="DNA/RNA_pol_sf"/>
</dbReference>
<comment type="subcellular location">
    <subcellularLocation>
        <location evidence="1">Membrane</location>
        <topology evidence="1">Single-pass membrane protein</topology>
    </subcellularLocation>
</comment>
<proteinExistence type="inferred from homology"/>
<dbReference type="GO" id="GO:0005506">
    <property type="term" value="F:iron ion binding"/>
    <property type="evidence" value="ECO:0007669"/>
    <property type="project" value="InterPro"/>
</dbReference>
<evidence type="ECO:0000259" key="11">
    <source>
        <dbReference type="Pfam" id="PF07727"/>
    </source>
</evidence>
<dbReference type="SUPFAM" id="SSF56672">
    <property type="entry name" value="DNA/RNA polymerases"/>
    <property type="match status" value="1"/>
</dbReference>
<evidence type="ECO:0000256" key="7">
    <source>
        <dbReference type="ARBA" id="ARBA00023004"/>
    </source>
</evidence>
<dbReference type="CDD" id="cd09272">
    <property type="entry name" value="RNase_HI_RT_Ty1"/>
    <property type="match status" value="1"/>
</dbReference>
<dbReference type="PANTHER" id="PTHR24286">
    <property type="entry name" value="CYTOCHROME P450 26"/>
    <property type="match status" value="1"/>
</dbReference>
<sequence>MELSMLMILALASVFLLSCFLLLHSWASPKAMETIPGTLGWPIVGESFSFISEFSSPLGIYNFMKTRQERYGKVFKSLVLGRFTVFMTGREASKILLTGKDGMVSLNLFYTGKQVLGPTSLLQTTGEAHKRLRHLIAEPLSLDGLKKHFQFINTLAIETLDQWAGRKVLVLEEASTFTLKVIGNMIMSLEPTGEEQEKFRANFKIISSSFASLPFKIPGTAFHRGMKARDRMYVMLDSIIQRRRNGKEYRQDFLESLIKKHSKEGGDKEDDDNKLTDNQLKDNILTLLVAGHDTTTAALTWLIKFLEENPPVLEHLREEHKEIQANGNGGTNLTWTEVSHMPYTNKVINETLRRATILPWFSRKAAQDFKIDGYQIKKGWSVNLDVVSIHHDPEVFPDPQKFNPSRFDAILRPFSFLGFGSGPRMCPGINLARLEISIFIHHLVCRYKWRPLEKDDSVQATLVRMPKNKYPILVDPLTTKEAWDKLKLEYQGSDRTKQMQVLNLKRDFESLTMQEDETITKYSDRIALIVNKIRSLGEEFPDARIVEKVLVTLPERFESKISSLEESRDLSQISLAELMNALQAQEQRRALRQENVTEGVFQMQTLQSNKDKNQFSKKKSKSREKNNKEGAQQKKYPTCSHCKKTTQLEKYCWWRPDAICGNCKQLGHVPNGCTHHMCHNATIFKDLDKTYNSTVKVGNGGYVDVKGRGTVAVKTNSGIKLISNVLFVPDISQNLLSMKSKSFAINWENAAEYAYAGVTQSVSDLWHKRFGHYNQRSLVELKKLELVEDMPNVSDEAQICIKHQLTTPYTPQQNGVSERKNRTVMKMARLPTKSLKNKTPYEAWYGVKPFVNHLKTFGSICYYHVPEPKRSKLDSKAQKGILIGYETSTKGYRIFCLQTNKVVLSRNVKVDEMTTWDWQNKKDAQSNVGFNNHEDFQTSKSVDDFPVRGTRSLEDIYQRCSLAITELTSYFVERPKNHKVIGVKWVFKTKLNSDGSICKHKARLVVKGYAHQYGVDYQETFAPVARYDTIRLLFVFAAQNSWHIHQLDVKSAFLNGFVDEEIYVEQPNGVVAPGKEDYVYLLRKALYGLKQALRAWYETMDKHLTKLDDMLVTGNQPKLIQSFKDEMNKVFEMTDLGVMKYFLGMEVMQSCSRIFICQQKYAMDMLKKFKMQDCKPMSTPMTTNEKLSKDDGSKKINEGLYRSLTGSLLYLTASRPDILFVVSVLSRFMHSPSEKHFSVAKKVLRYIKGTIDLGVQFSKSAEGDLKLLGYSNSDWGGCVDDSRSTSGYLFSLGSGFFTWSLKKQETTAQSTTEAEYIVAASVVNQALWLRKILKDLGQEQVKATNIMCDNISAVSISKNPVFHGRTKHIKIKYHFIREVQQSNEVLLVHCSSENQLADIFTKPLPMERFEALKQKIGVCHLDAKEECLVVGIPDSNP</sequence>
<name>A0A438DNT0_VITVI</name>
<dbReference type="Pfam" id="PF25597">
    <property type="entry name" value="SH3_retrovirus"/>
    <property type="match status" value="1"/>
</dbReference>
<feature type="domain" description="Reverse transcriptase Ty1/copia-type" evidence="11">
    <location>
        <begin position="971"/>
        <end position="1107"/>
    </location>
</feature>
<evidence type="ECO:0000256" key="1">
    <source>
        <dbReference type="ARBA" id="ARBA00004167"/>
    </source>
</evidence>
<accession>A0A438DNT0</accession>
<dbReference type="OrthoDB" id="3945418at2759"/>
<dbReference type="CDD" id="cd11043">
    <property type="entry name" value="CYP90-like"/>
    <property type="match status" value="1"/>
</dbReference>
<dbReference type="GO" id="GO:0004497">
    <property type="term" value="F:monooxygenase activity"/>
    <property type="evidence" value="ECO:0007669"/>
    <property type="project" value="InterPro"/>
</dbReference>
<reference evidence="14 15" key="1">
    <citation type="journal article" date="2018" name="PLoS Genet.">
        <title>Population sequencing reveals clonal diversity and ancestral inbreeding in the grapevine cultivar Chardonnay.</title>
        <authorList>
            <person name="Roach M.J."/>
            <person name="Johnson D.L."/>
            <person name="Bohlmann J."/>
            <person name="van Vuuren H.J."/>
            <person name="Jones S.J."/>
            <person name="Pretorius I.S."/>
            <person name="Schmidt S.A."/>
            <person name="Borneman A.R."/>
        </authorList>
    </citation>
    <scope>NUCLEOTIDE SEQUENCE [LARGE SCALE GENOMIC DNA]</scope>
    <source>
        <strain evidence="15">cv. Chardonnay</strain>
        <tissue evidence="14">Leaf</tissue>
    </source>
</reference>
<dbReference type="InterPro" id="IPR017972">
    <property type="entry name" value="Cyt_P450_CS"/>
</dbReference>
<dbReference type="EMBL" id="QGNW01001547">
    <property type="protein sequence ID" value="RVW37092.1"/>
    <property type="molecule type" value="Genomic_DNA"/>
</dbReference>
<dbReference type="SUPFAM" id="SSF53098">
    <property type="entry name" value="Ribonuclease H-like"/>
    <property type="match status" value="1"/>
</dbReference>
<evidence type="ECO:0000256" key="3">
    <source>
        <dbReference type="ARBA" id="ARBA00022692"/>
    </source>
</evidence>
<comment type="similarity">
    <text evidence="2">Belongs to the cytochrome P450 family.</text>
</comment>
<keyword evidence="8" id="KW-0349">Heme</keyword>
<evidence type="ECO:0000313" key="14">
    <source>
        <dbReference type="EMBL" id="RVW37092.1"/>
    </source>
</evidence>
<keyword evidence="4 8" id="KW-0479">Metal-binding</keyword>
<feature type="chain" id="PRO_5019509044" evidence="10">
    <location>
        <begin position="28"/>
        <end position="1437"/>
    </location>
</feature>
<dbReference type="Pfam" id="PF22936">
    <property type="entry name" value="Pol_BBD"/>
    <property type="match status" value="1"/>
</dbReference>
<gene>
    <name evidence="14" type="primary">RE1_866</name>
    <name evidence="14" type="ORF">CK203_084542</name>
</gene>
<feature type="binding site" description="axial binding residue" evidence="8">
    <location>
        <position position="426"/>
    </location>
    <ligand>
        <name>heme</name>
        <dbReference type="ChEBI" id="CHEBI:30413"/>
    </ligand>
    <ligandPart>
        <name>Fe</name>
        <dbReference type="ChEBI" id="CHEBI:18248"/>
    </ligandPart>
</feature>
<dbReference type="InterPro" id="IPR057670">
    <property type="entry name" value="SH3_retrovirus"/>
</dbReference>
<dbReference type="GO" id="GO:0016705">
    <property type="term" value="F:oxidoreductase activity, acting on paired donors, with incorporation or reduction of molecular oxygen"/>
    <property type="evidence" value="ECO:0007669"/>
    <property type="project" value="InterPro"/>
</dbReference>
<comment type="cofactor">
    <cofactor evidence="8">
        <name>heme</name>
        <dbReference type="ChEBI" id="CHEBI:30413"/>
    </cofactor>
</comment>
<dbReference type="Proteomes" id="UP000288805">
    <property type="component" value="Unassembled WGS sequence"/>
</dbReference>
<dbReference type="FunFam" id="1.10.630.10:FF:000131">
    <property type="entry name" value="Cytochrome P450 family 722 subfamily A polypeptide 1"/>
    <property type="match status" value="1"/>
</dbReference>
<evidence type="ECO:0000256" key="8">
    <source>
        <dbReference type="PIRSR" id="PIRSR602401-1"/>
    </source>
</evidence>
<evidence type="ECO:0000259" key="12">
    <source>
        <dbReference type="Pfam" id="PF22936"/>
    </source>
</evidence>
<dbReference type="Pfam" id="PF14223">
    <property type="entry name" value="Retrotran_gag_2"/>
    <property type="match status" value="1"/>
</dbReference>
<dbReference type="InterPro" id="IPR001128">
    <property type="entry name" value="Cyt_P450"/>
</dbReference>
<keyword evidence="7 8" id="KW-0408">Iron</keyword>
<feature type="region of interest" description="Disordered" evidence="9">
    <location>
        <begin position="607"/>
        <end position="635"/>
    </location>
</feature>
<keyword evidence="3" id="KW-0812">Transmembrane</keyword>
<evidence type="ECO:0000256" key="4">
    <source>
        <dbReference type="ARBA" id="ARBA00022723"/>
    </source>
</evidence>
<keyword evidence="6" id="KW-1133">Transmembrane helix</keyword>
<dbReference type="Pfam" id="PF07727">
    <property type="entry name" value="RVT_2"/>
    <property type="match status" value="1"/>
</dbReference>
<evidence type="ECO:0000259" key="13">
    <source>
        <dbReference type="Pfam" id="PF25597"/>
    </source>
</evidence>
<dbReference type="GO" id="GO:0016020">
    <property type="term" value="C:membrane"/>
    <property type="evidence" value="ECO:0007669"/>
    <property type="project" value="UniProtKB-SubCell"/>
</dbReference>
<evidence type="ECO:0000256" key="6">
    <source>
        <dbReference type="ARBA" id="ARBA00022989"/>
    </source>
</evidence>
<dbReference type="InterPro" id="IPR013103">
    <property type="entry name" value="RVT_2"/>
</dbReference>
<dbReference type="Gene3D" id="3.30.420.10">
    <property type="entry name" value="Ribonuclease H-like superfamily/Ribonuclease H"/>
    <property type="match status" value="1"/>
</dbReference>
<feature type="domain" description="Retrovirus-related Pol polyprotein from transposon TNT 1-94-like beta-barrel" evidence="12">
    <location>
        <begin position="671"/>
        <end position="739"/>
    </location>
</feature>
<dbReference type="InterPro" id="IPR036397">
    <property type="entry name" value="RNaseH_sf"/>
</dbReference>
<dbReference type="InterPro" id="IPR012337">
    <property type="entry name" value="RNaseH-like_sf"/>
</dbReference>
<organism evidence="14 15">
    <name type="scientific">Vitis vinifera</name>
    <name type="common">Grape</name>
    <dbReference type="NCBI Taxonomy" id="29760"/>
    <lineage>
        <taxon>Eukaryota</taxon>
        <taxon>Viridiplantae</taxon>
        <taxon>Streptophyta</taxon>
        <taxon>Embryophyta</taxon>
        <taxon>Tracheophyta</taxon>
        <taxon>Spermatophyta</taxon>
        <taxon>Magnoliopsida</taxon>
        <taxon>eudicotyledons</taxon>
        <taxon>Gunneridae</taxon>
        <taxon>Pentapetalae</taxon>
        <taxon>rosids</taxon>
        <taxon>Vitales</taxon>
        <taxon>Vitaceae</taxon>
        <taxon>Viteae</taxon>
        <taxon>Vitis</taxon>
    </lineage>
</organism>
<evidence type="ECO:0000313" key="15">
    <source>
        <dbReference type="Proteomes" id="UP000288805"/>
    </source>
</evidence>
<comment type="caution">
    <text evidence="14">The sequence shown here is derived from an EMBL/GenBank/DDBJ whole genome shotgun (WGS) entry which is preliminary data.</text>
</comment>
<evidence type="ECO:0000256" key="2">
    <source>
        <dbReference type="ARBA" id="ARBA00010617"/>
    </source>
</evidence>
<feature type="compositionally biased region" description="Basic and acidic residues" evidence="9">
    <location>
        <begin position="623"/>
        <end position="632"/>
    </location>
</feature>
<dbReference type="GO" id="GO:0020037">
    <property type="term" value="F:heme binding"/>
    <property type="evidence" value="ECO:0007669"/>
    <property type="project" value="InterPro"/>
</dbReference>
<dbReference type="InterPro" id="IPR002401">
    <property type="entry name" value="Cyt_P450_E_grp-I"/>
</dbReference>
<feature type="domain" description="Retroviral polymerase SH3-like" evidence="13">
    <location>
        <begin position="859"/>
        <end position="922"/>
    </location>
</feature>
<dbReference type="GO" id="GO:0004190">
    <property type="term" value="F:aspartic-type endopeptidase activity"/>
    <property type="evidence" value="ECO:0007669"/>
    <property type="project" value="UniProtKB-KW"/>
</dbReference>
<evidence type="ECO:0000256" key="10">
    <source>
        <dbReference type="SAM" id="SignalP"/>
    </source>
</evidence>
<dbReference type="SUPFAM" id="SSF48264">
    <property type="entry name" value="Cytochrome P450"/>
    <property type="match status" value="1"/>
</dbReference>
<evidence type="ECO:0000256" key="9">
    <source>
        <dbReference type="SAM" id="MobiDB-lite"/>
    </source>
</evidence>
<dbReference type="PROSITE" id="PS00086">
    <property type="entry name" value="CYTOCHROME_P450"/>
    <property type="match status" value="1"/>
</dbReference>
<dbReference type="Pfam" id="PF00067">
    <property type="entry name" value="p450"/>
    <property type="match status" value="1"/>
</dbReference>